<reference evidence="1 2" key="1">
    <citation type="submission" date="2020-02" db="EMBL/GenBank/DDBJ databases">
        <title>Draft genome sequence of Haematococcus lacustris strain NIES-144.</title>
        <authorList>
            <person name="Morimoto D."/>
            <person name="Nakagawa S."/>
            <person name="Yoshida T."/>
            <person name="Sawayama S."/>
        </authorList>
    </citation>
    <scope>NUCLEOTIDE SEQUENCE [LARGE SCALE GENOMIC DNA]</scope>
    <source>
        <strain evidence="1 2">NIES-144</strain>
    </source>
</reference>
<organism evidence="1 2">
    <name type="scientific">Haematococcus lacustris</name>
    <name type="common">Green alga</name>
    <name type="synonym">Haematococcus pluvialis</name>
    <dbReference type="NCBI Taxonomy" id="44745"/>
    <lineage>
        <taxon>Eukaryota</taxon>
        <taxon>Viridiplantae</taxon>
        <taxon>Chlorophyta</taxon>
        <taxon>core chlorophytes</taxon>
        <taxon>Chlorophyceae</taxon>
        <taxon>CS clade</taxon>
        <taxon>Chlamydomonadales</taxon>
        <taxon>Haematococcaceae</taxon>
        <taxon>Haematococcus</taxon>
    </lineage>
</organism>
<evidence type="ECO:0000313" key="1">
    <source>
        <dbReference type="EMBL" id="GFH31104.1"/>
    </source>
</evidence>
<dbReference type="AlphaFoldDB" id="A0A6A0AGD3"/>
<dbReference type="Proteomes" id="UP000485058">
    <property type="component" value="Unassembled WGS sequence"/>
</dbReference>
<keyword evidence="2" id="KW-1185">Reference proteome</keyword>
<feature type="non-terminal residue" evidence="1">
    <location>
        <position position="1"/>
    </location>
</feature>
<gene>
    <name evidence="1" type="ORF">HaLaN_30078</name>
</gene>
<evidence type="ECO:0000313" key="2">
    <source>
        <dbReference type="Proteomes" id="UP000485058"/>
    </source>
</evidence>
<protein>
    <submittedName>
        <fullName evidence="1">Uncharacterized protein</fullName>
    </submittedName>
</protein>
<proteinExistence type="predicted"/>
<dbReference type="EMBL" id="BLLF01005375">
    <property type="protein sequence ID" value="GFH31104.1"/>
    <property type="molecule type" value="Genomic_DNA"/>
</dbReference>
<sequence length="109" mass="11866">CSSSSLPALWSCHLQADEVAQHLSPQSVPCSQRENQHVLGAEGETRLLAPSAPSRQIQQNWEPLCTLASSSLISAALGLFRHGPQDSRSARLPEKWADATGFEELQECE</sequence>
<comment type="caution">
    <text evidence="1">The sequence shown here is derived from an EMBL/GenBank/DDBJ whole genome shotgun (WGS) entry which is preliminary data.</text>
</comment>
<accession>A0A6A0AGD3</accession>
<name>A0A6A0AGD3_HAELA</name>